<evidence type="ECO:0000256" key="1">
    <source>
        <dbReference type="ARBA" id="ARBA00001946"/>
    </source>
</evidence>
<dbReference type="Proteomes" id="UP000238949">
    <property type="component" value="Unassembled WGS sequence"/>
</dbReference>
<dbReference type="InterPro" id="IPR035965">
    <property type="entry name" value="PAS-like_dom_sf"/>
</dbReference>
<sequence length="781" mass="88769">MTIKALIEKYRLRDDEYNDILGQFIQSTAEMFDMPIAFLAVVESETLWFKAKFGIKATEIPVNDSICRLVTETDSVIYIEDTLQDERSKDKLCVTGEPFIRFYAGVPFQLQGITLGSVCVMDSRPRVLTSQDVELLTKFSQHLAQCIELIYANLRTEDEHQLLNNSPAALIRWQAKPSVSTSYLSQNFSKLLRVEIPEDVSLFQLESYIYPEDLDGFMFAMRNHQQGASFCECDFRVVNKGHNPIWYKLVSRGIFEAGQLTAVQGLLLNNTEQKYLEQRILETNERMRLLLEASGLGTSDWDLRNDNMRVNNRMCDIVSMHPDSVDTSMMYWAQLVHPADKERMRDAIVDSLINPQTPLDIEYRLQSAAGGYRWIETYGKVVTRDENGRAERFAMTHRDITEKKLSDLEAENQRRLLGFINHAQNLFVAQKDLQLACEQIFPKLIDLAESEYGFIGKVHYEEDNPCLHIYAISDVSWSEETKKQYELFKQGKLRFTNLNNLFGHVITSNSPVIANAPRKHLASKGTPHGHPVLHRFLGLPIKQAGKAVGVIGLANKAEDYSQSDVDFLTPLTDTLANLFRAVEVEQARFEAEQRLEYLASTDALTGLMNRRAYFNRIQSLTDGEQANLCICIIDIDNFKKLNDSYGHPIGDSVLKEVARVLEHSVRSSDLVARLGGEEFGLFLDSGEEQQCSQILDTIMASIRAIRIDTEKGVLNNISISVGATLVCRSTQSATMFFDSAMKEADDALYEAKRQGKNRYFWHHQMHTQPADNDQQVAAVTH</sequence>
<evidence type="ECO:0000259" key="2">
    <source>
        <dbReference type="PROSITE" id="PS50113"/>
    </source>
</evidence>
<keyword evidence="5" id="KW-1185">Reference proteome</keyword>
<dbReference type="InterPro" id="IPR003018">
    <property type="entry name" value="GAF"/>
</dbReference>
<dbReference type="Gene3D" id="3.30.450.20">
    <property type="entry name" value="PAS domain"/>
    <property type="match status" value="2"/>
</dbReference>
<dbReference type="Gene3D" id="3.30.450.40">
    <property type="match status" value="2"/>
</dbReference>
<dbReference type="PROSITE" id="PS50887">
    <property type="entry name" value="GGDEF"/>
    <property type="match status" value="1"/>
</dbReference>
<name>A0A2S9VEJ9_9ALTE</name>
<dbReference type="SMART" id="SM00065">
    <property type="entry name" value="GAF"/>
    <property type="match status" value="2"/>
</dbReference>
<dbReference type="SMART" id="SM00086">
    <property type="entry name" value="PAC"/>
    <property type="match status" value="2"/>
</dbReference>
<dbReference type="Pfam" id="PF13185">
    <property type="entry name" value="GAF_2"/>
    <property type="match status" value="1"/>
</dbReference>
<dbReference type="Pfam" id="PF01590">
    <property type="entry name" value="GAF"/>
    <property type="match status" value="1"/>
</dbReference>
<dbReference type="Pfam" id="PF08447">
    <property type="entry name" value="PAS_3"/>
    <property type="match status" value="1"/>
</dbReference>
<dbReference type="PANTHER" id="PTHR46663">
    <property type="entry name" value="DIGUANYLATE CYCLASE DGCT-RELATED"/>
    <property type="match status" value="1"/>
</dbReference>
<evidence type="ECO:0000313" key="4">
    <source>
        <dbReference type="EMBL" id="PRO74887.1"/>
    </source>
</evidence>
<dbReference type="InterPro" id="IPR029787">
    <property type="entry name" value="Nucleotide_cyclase"/>
</dbReference>
<dbReference type="FunFam" id="3.30.70.270:FF:000001">
    <property type="entry name" value="Diguanylate cyclase domain protein"/>
    <property type="match status" value="1"/>
</dbReference>
<proteinExistence type="predicted"/>
<comment type="caution">
    <text evidence="4">The sequence shown here is derived from an EMBL/GenBank/DDBJ whole genome shotgun (WGS) entry which is preliminary data.</text>
</comment>
<dbReference type="EMBL" id="PVNP01000032">
    <property type="protein sequence ID" value="PRO74887.1"/>
    <property type="molecule type" value="Genomic_DNA"/>
</dbReference>
<gene>
    <name evidence="4" type="ORF">C6Y40_04170</name>
</gene>
<dbReference type="Pfam" id="PF00990">
    <property type="entry name" value="GGDEF"/>
    <property type="match status" value="1"/>
</dbReference>
<dbReference type="InterPro" id="IPR052163">
    <property type="entry name" value="DGC-Regulatory_Protein"/>
</dbReference>
<evidence type="ECO:0008006" key="6">
    <source>
        <dbReference type="Google" id="ProtNLM"/>
    </source>
</evidence>
<dbReference type="PANTHER" id="PTHR46663:SF2">
    <property type="entry name" value="GGDEF DOMAIN-CONTAINING PROTEIN"/>
    <property type="match status" value="1"/>
</dbReference>
<dbReference type="InterPro" id="IPR029016">
    <property type="entry name" value="GAF-like_dom_sf"/>
</dbReference>
<organism evidence="4 5">
    <name type="scientific">Alteromonas alba</name>
    <dbReference type="NCBI Taxonomy" id="2079529"/>
    <lineage>
        <taxon>Bacteria</taxon>
        <taxon>Pseudomonadati</taxon>
        <taxon>Pseudomonadota</taxon>
        <taxon>Gammaproteobacteria</taxon>
        <taxon>Alteromonadales</taxon>
        <taxon>Alteromonadaceae</taxon>
        <taxon>Alteromonas/Salinimonas group</taxon>
        <taxon>Alteromonas</taxon>
    </lineage>
</organism>
<evidence type="ECO:0000313" key="5">
    <source>
        <dbReference type="Proteomes" id="UP000238949"/>
    </source>
</evidence>
<dbReference type="AlphaFoldDB" id="A0A2S9VEJ9"/>
<dbReference type="InterPro" id="IPR000014">
    <property type="entry name" value="PAS"/>
</dbReference>
<protein>
    <recommendedName>
        <fullName evidence="6">Diguanylate cyclase</fullName>
    </recommendedName>
</protein>
<dbReference type="InterPro" id="IPR001610">
    <property type="entry name" value="PAC"/>
</dbReference>
<comment type="cofactor">
    <cofactor evidence="1">
        <name>Mg(2+)</name>
        <dbReference type="ChEBI" id="CHEBI:18420"/>
    </cofactor>
</comment>
<dbReference type="SUPFAM" id="SSF55073">
    <property type="entry name" value="Nucleotide cyclase"/>
    <property type="match status" value="1"/>
</dbReference>
<dbReference type="CDD" id="cd00130">
    <property type="entry name" value="PAS"/>
    <property type="match status" value="1"/>
</dbReference>
<dbReference type="Gene3D" id="3.30.70.270">
    <property type="match status" value="1"/>
</dbReference>
<dbReference type="InterPro" id="IPR013655">
    <property type="entry name" value="PAS_fold_3"/>
</dbReference>
<dbReference type="InterPro" id="IPR043128">
    <property type="entry name" value="Rev_trsase/Diguanyl_cyclase"/>
</dbReference>
<feature type="domain" description="GGDEF" evidence="3">
    <location>
        <begin position="626"/>
        <end position="764"/>
    </location>
</feature>
<dbReference type="NCBIfam" id="TIGR00254">
    <property type="entry name" value="GGDEF"/>
    <property type="match status" value="1"/>
</dbReference>
<dbReference type="SMART" id="SM00267">
    <property type="entry name" value="GGDEF"/>
    <property type="match status" value="1"/>
</dbReference>
<dbReference type="InterPro" id="IPR000160">
    <property type="entry name" value="GGDEF_dom"/>
</dbReference>
<dbReference type="SUPFAM" id="SSF55785">
    <property type="entry name" value="PYP-like sensor domain (PAS domain)"/>
    <property type="match status" value="2"/>
</dbReference>
<dbReference type="PROSITE" id="PS50113">
    <property type="entry name" value="PAC"/>
    <property type="match status" value="1"/>
</dbReference>
<accession>A0A2S9VEJ9</accession>
<dbReference type="SMART" id="SM00091">
    <property type="entry name" value="PAS"/>
    <property type="match status" value="2"/>
</dbReference>
<evidence type="ECO:0000259" key="3">
    <source>
        <dbReference type="PROSITE" id="PS50887"/>
    </source>
</evidence>
<dbReference type="NCBIfam" id="TIGR00229">
    <property type="entry name" value="sensory_box"/>
    <property type="match status" value="1"/>
</dbReference>
<dbReference type="CDD" id="cd01949">
    <property type="entry name" value="GGDEF"/>
    <property type="match status" value="1"/>
</dbReference>
<reference evidence="5" key="1">
    <citation type="journal article" date="2020" name="Int. J. Syst. Evol. Microbiol.">
        <title>Alteromonas alba sp. nov., a marine bacterium isolated from the seawater of the West Pacific Ocean.</title>
        <authorList>
            <person name="Sun C."/>
            <person name="Wu Y.-H."/>
            <person name="Xamxidin M."/>
            <person name="Cheng H."/>
            <person name="Xu X.-W."/>
        </authorList>
    </citation>
    <scope>NUCLEOTIDE SEQUENCE [LARGE SCALE GENOMIC DNA]</scope>
    <source>
        <strain evidence="5">190</strain>
    </source>
</reference>
<dbReference type="RefSeq" id="WP_105933483.1">
    <property type="nucleotide sequence ID" value="NZ_PVNP01000032.1"/>
</dbReference>
<dbReference type="InterPro" id="IPR000700">
    <property type="entry name" value="PAS-assoc_C"/>
</dbReference>
<dbReference type="GO" id="GO:0003824">
    <property type="term" value="F:catalytic activity"/>
    <property type="evidence" value="ECO:0007669"/>
    <property type="project" value="UniProtKB-ARBA"/>
</dbReference>
<dbReference type="SUPFAM" id="SSF55781">
    <property type="entry name" value="GAF domain-like"/>
    <property type="match status" value="2"/>
</dbReference>
<feature type="domain" description="PAC" evidence="2">
    <location>
        <begin position="359"/>
        <end position="412"/>
    </location>
</feature>
<dbReference type="OrthoDB" id="5620448at2"/>